<dbReference type="PhylomeDB" id="E9GUN6"/>
<dbReference type="AlphaFoldDB" id="E9GUN6"/>
<proteinExistence type="predicted"/>
<dbReference type="Proteomes" id="UP000000305">
    <property type="component" value="Unassembled WGS sequence"/>
</dbReference>
<organism evidence="1 2">
    <name type="scientific">Daphnia pulex</name>
    <name type="common">Water flea</name>
    <dbReference type="NCBI Taxonomy" id="6669"/>
    <lineage>
        <taxon>Eukaryota</taxon>
        <taxon>Metazoa</taxon>
        <taxon>Ecdysozoa</taxon>
        <taxon>Arthropoda</taxon>
        <taxon>Crustacea</taxon>
        <taxon>Branchiopoda</taxon>
        <taxon>Diplostraca</taxon>
        <taxon>Cladocera</taxon>
        <taxon>Anomopoda</taxon>
        <taxon>Daphniidae</taxon>
        <taxon>Daphnia</taxon>
    </lineage>
</organism>
<reference evidence="1 2" key="1">
    <citation type="journal article" date="2011" name="Science">
        <title>The ecoresponsive genome of Daphnia pulex.</title>
        <authorList>
            <person name="Colbourne J.K."/>
            <person name="Pfrender M.E."/>
            <person name="Gilbert D."/>
            <person name="Thomas W.K."/>
            <person name="Tucker A."/>
            <person name="Oakley T.H."/>
            <person name="Tokishita S."/>
            <person name="Aerts A."/>
            <person name="Arnold G.J."/>
            <person name="Basu M.K."/>
            <person name="Bauer D.J."/>
            <person name="Caceres C.E."/>
            <person name="Carmel L."/>
            <person name="Casola C."/>
            <person name="Choi J.H."/>
            <person name="Detter J.C."/>
            <person name="Dong Q."/>
            <person name="Dusheyko S."/>
            <person name="Eads B.D."/>
            <person name="Frohlich T."/>
            <person name="Geiler-Samerotte K.A."/>
            <person name="Gerlach D."/>
            <person name="Hatcher P."/>
            <person name="Jogdeo S."/>
            <person name="Krijgsveld J."/>
            <person name="Kriventseva E.V."/>
            <person name="Kultz D."/>
            <person name="Laforsch C."/>
            <person name="Lindquist E."/>
            <person name="Lopez J."/>
            <person name="Manak J.R."/>
            <person name="Muller J."/>
            <person name="Pangilinan J."/>
            <person name="Patwardhan R.P."/>
            <person name="Pitluck S."/>
            <person name="Pritham E.J."/>
            <person name="Rechtsteiner A."/>
            <person name="Rho M."/>
            <person name="Rogozin I.B."/>
            <person name="Sakarya O."/>
            <person name="Salamov A."/>
            <person name="Schaack S."/>
            <person name="Shapiro H."/>
            <person name="Shiga Y."/>
            <person name="Skalitzky C."/>
            <person name="Smith Z."/>
            <person name="Souvorov A."/>
            <person name="Sung W."/>
            <person name="Tang Z."/>
            <person name="Tsuchiya D."/>
            <person name="Tu H."/>
            <person name="Vos H."/>
            <person name="Wang M."/>
            <person name="Wolf Y.I."/>
            <person name="Yamagata H."/>
            <person name="Yamada T."/>
            <person name="Ye Y."/>
            <person name="Shaw J.R."/>
            <person name="Andrews J."/>
            <person name="Crease T.J."/>
            <person name="Tang H."/>
            <person name="Lucas S.M."/>
            <person name="Robertson H.M."/>
            <person name="Bork P."/>
            <person name="Koonin E.V."/>
            <person name="Zdobnov E.M."/>
            <person name="Grigoriev I.V."/>
            <person name="Lynch M."/>
            <person name="Boore J.L."/>
        </authorList>
    </citation>
    <scope>NUCLEOTIDE SEQUENCE [LARGE SCALE GENOMIC DNA]</scope>
</reference>
<gene>
    <name evidence="1" type="ORF">DAPPUDRAFT_321949</name>
</gene>
<dbReference type="EMBL" id="GL732566">
    <property type="protein sequence ID" value="EFX76762.1"/>
    <property type="molecule type" value="Genomic_DNA"/>
</dbReference>
<evidence type="ECO:0000313" key="2">
    <source>
        <dbReference type="Proteomes" id="UP000000305"/>
    </source>
</evidence>
<accession>E9GUN6</accession>
<dbReference type="KEGG" id="dpx:DAPPUDRAFT_321949"/>
<keyword evidence="2" id="KW-1185">Reference proteome</keyword>
<dbReference type="HOGENOM" id="CLU_086467_0_0_1"/>
<protein>
    <submittedName>
        <fullName evidence="1">Uncharacterized protein</fullName>
    </submittedName>
</protein>
<dbReference type="InParanoid" id="E9GUN6"/>
<sequence length="281" mass="32394">MAPPHIEDDPFANANDAVQKEIEVIFIKRIPFAQSNNLDDMVVLLIVERDQLGILEPNVCRRGGTLLQNVEAQWNAQIVPATRIYQLLNEEDEDVERIRMLAAVGDLHAQHLINRFDNPEDDGMSIDSSNDSVLQEKMPFEEEMDMITVDVAGNKWIWIDTHRIFKLLQNGKRSLDDCVQDSRLECANFLRVKMFWQIIDIKAKRVKAVLGHIQDGRENAIIEMDKIIKHFGKESMSVMITEKFKLTMLASERAQRFYDQLIDFGKSALQIEESFHGQKIN</sequence>
<evidence type="ECO:0000313" key="1">
    <source>
        <dbReference type="EMBL" id="EFX76762.1"/>
    </source>
</evidence>
<name>E9GUN6_DAPPU</name>